<gene>
    <name evidence="10" type="primary">holA</name>
    <name evidence="10" type="ORF">DYP60_08300</name>
</gene>
<protein>
    <recommendedName>
        <fullName evidence="2">DNA polymerase III subunit delta</fullName>
        <ecNumber evidence="1">2.7.7.7</ecNumber>
    </recommendedName>
</protein>
<dbReference type="PANTHER" id="PTHR34388">
    <property type="entry name" value="DNA POLYMERASE III SUBUNIT DELTA"/>
    <property type="match status" value="1"/>
</dbReference>
<accession>A0A372MGA8</accession>
<dbReference type="Pfam" id="PF06144">
    <property type="entry name" value="DNA_pol3_delta"/>
    <property type="match status" value="1"/>
</dbReference>
<dbReference type="EMBL" id="QUWK01000007">
    <property type="protein sequence ID" value="RFU94839.1"/>
    <property type="molecule type" value="Genomic_DNA"/>
</dbReference>
<dbReference type="Proteomes" id="UP000264002">
    <property type="component" value="Unassembled WGS sequence"/>
</dbReference>
<dbReference type="InterPro" id="IPR008921">
    <property type="entry name" value="DNA_pol3_clamp-load_cplx_C"/>
</dbReference>
<dbReference type="GO" id="GO:0003677">
    <property type="term" value="F:DNA binding"/>
    <property type="evidence" value="ECO:0007669"/>
    <property type="project" value="InterPro"/>
</dbReference>
<dbReference type="OrthoDB" id="367647at2"/>
<dbReference type="Gene3D" id="1.10.8.60">
    <property type="match status" value="1"/>
</dbReference>
<dbReference type="NCBIfam" id="TIGR01128">
    <property type="entry name" value="holA"/>
    <property type="match status" value="1"/>
</dbReference>
<dbReference type="Gene3D" id="1.20.272.10">
    <property type="match status" value="1"/>
</dbReference>
<proteinExistence type="inferred from homology"/>
<evidence type="ECO:0000313" key="10">
    <source>
        <dbReference type="EMBL" id="RFU94839.1"/>
    </source>
</evidence>
<dbReference type="Gene3D" id="3.40.50.300">
    <property type="entry name" value="P-loop containing nucleotide triphosphate hydrolases"/>
    <property type="match status" value="1"/>
</dbReference>
<name>A0A372MGA8_9SPIR</name>
<keyword evidence="3 10" id="KW-0808">Transferase</keyword>
<keyword evidence="6" id="KW-0239">DNA-directed DNA polymerase</keyword>
<reference evidence="11" key="1">
    <citation type="submission" date="2018-08" db="EMBL/GenBank/DDBJ databases">
        <authorList>
            <person name="Grouzdev D.S."/>
            <person name="Krutkina M.S."/>
        </authorList>
    </citation>
    <scope>NUCLEOTIDE SEQUENCE [LARGE SCALE GENOMIC DNA]</scope>
    <source>
        <strain evidence="11">4-11</strain>
    </source>
</reference>
<dbReference type="RefSeq" id="WP_117330536.1">
    <property type="nucleotide sequence ID" value="NZ_QUWK01000007.1"/>
</dbReference>
<dbReference type="PANTHER" id="PTHR34388:SF1">
    <property type="entry name" value="DNA POLYMERASE III SUBUNIT DELTA"/>
    <property type="match status" value="1"/>
</dbReference>
<evidence type="ECO:0000256" key="3">
    <source>
        <dbReference type="ARBA" id="ARBA00022679"/>
    </source>
</evidence>
<evidence type="ECO:0000259" key="9">
    <source>
        <dbReference type="Pfam" id="PF06144"/>
    </source>
</evidence>
<dbReference type="AlphaFoldDB" id="A0A372MGA8"/>
<evidence type="ECO:0000256" key="2">
    <source>
        <dbReference type="ARBA" id="ARBA00017703"/>
    </source>
</evidence>
<feature type="domain" description="DNA polymerase III delta N-terminal" evidence="9">
    <location>
        <begin position="6"/>
        <end position="114"/>
    </location>
</feature>
<dbReference type="GO" id="GO:0003887">
    <property type="term" value="F:DNA-directed DNA polymerase activity"/>
    <property type="evidence" value="ECO:0007669"/>
    <property type="project" value="UniProtKB-KW"/>
</dbReference>
<evidence type="ECO:0000256" key="8">
    <source>
        <dbReference type="ARBA" id="ARBA00049244"/>
    </source>
</evidence>
<keyword evidence="4 10" id="KW-0548">Nucleotidyltransferase</keyword>
<dbReference type="SUPFAM" id="SSF52540">
    <property type="entry name" value="P-loop containing nucleoside triphosphate hydrolases"/>
    <property type="match status" value="1"/>
</dbReference>
<evidence type="ECO:0000256" key="6">
    <source>
        <dbReference type="ARBA" id="ARBA00022932"/>
    </source>
</evidence>
<comment type="catalytic activity">
    <reaction evidence="8">
        <text>DNA(n) + a 2'-deoxyribonucleoside 5'-triphosphate = DNA(n+1) + diphosphate</text>
        <dbReference type="Rhea" id="RHEA:22508"/>
        <dbReference type="Rhea" id="RHEA-COMP:17339"/>
        <dbReference type="Rhea" id="RHEA-COMP:17340"/>
        <dbReference type="ChEBI" id="CHEBI:33019"/>
        <dbReference type="ChEBI" id="CHEBI:61560"/>
        <dbReference type="ChEBI" id="CHEBI:173112"/>
        <dbReference type="EC" id="2.7.7.7"/>
    </reaction>
</comment>
<comment type="similarity">
    <text evidence="7">Belongs to the DNA polymerase HolA subunit family.</text>
</comment>
<evidence type="ECO:0000313" key="11">
    <source>
        <dbReference type="Proteomes" id="UP000264002"/>
    </source>
</evidence>
<comment type="caution">
    <text evidence="10">The sequence shown here is derived from an EMBL/GenBank/DDBJ whole genome shotgun (WGS) entry which is preliminary data.</text>
</comment>
<organism evidence="10 11">
    <name type="scientific">Sphaerochaeta halotolerans</name>
    <dbReference type="NCBI Taxonomy" id="2293840"/>
    <lineage>
        <taxon>Bacteria</taxon>
        <taxon>Pseudomonadati</taxon>
        <taxon>Spirochaetota</taxon>
        <taxon>Spirochaetia</taxon>
        <taxon>Spirochaetales</taxon>
        <taxon>Sphaerochaetaceae</taxon>
        <taxon>Sphaerochaeta</taxon>
    </lineage>
</organism>
<dbReference type="InterPro" id="IPR027417">
    <property type="entry name" value="P-loop_NTPase"/>
</dbReference>
<evidence type="ECO:0000256" key="1">
    <source>
        <dbReference type="ARBA" id="ARBA00012417"/>
    </source>
</evidence>
<dbReference type="SUPFAM" id="SSF48019">
    <property type="entry name" value="post-AAA+ oligomerization domain-like"/>
    <property type="match status" value="1"/>
</dbReference>
<dbReference type="EC" id="2.7.7.7" evidence="1"/>
<dbReference type="GO" id="GO:0009360">
    <property type="term" value="C:DNA polymerase III complex"/>
    <property type="evidence" value="ECO:0007669"/>
    <property type="project" value="InterPro"/>
</dbReference>
<reference evidence="10 11" key="2">
    <citation type="submission" date="2018-09" db="EMBL/GenBank/DDBJ databases">
        <title>Genome of Sphaerochaeta halotolerans strain 4-11.</title>
        <authorList>
            <person name="Nazina T.N."/>
            <person name="Sokolova D.S."/>
        </authorList>
    </citation>
    <scope>NUCLEOTIDE SEQUENCE [LARGE SCALE GENOMIC DNA]</scope>
    <source>
        <strain evidence="10 11">4-11</strain>
    </source>
</reference>
<sequence length="344" mass="39326">MSERAYLLLGPETGAKEQELREIRDQLRKTYGGEVELSRFYPFETENGEILTVLNNNSLFSDHRMVIISQAEQLGASMVETIANYLAHPVETATLIIISSEFYLSQKIMKAIPQKNIKTFYDLLENQKSEWIRTFFRKLGISITAEGIELLIDLTEDNTQELRLICNQLALFWQIDQRKRPIEEEDVETYIYHSRQEDAFTLFPLIARGDLKQSLQSLHSILGSGDSQCSILLVNGLLWQFRRLYSILEALSKGNSENEAYLQAQVQGKNSPIKKPKDKTTYRSAIQRFDIDAVRRIIIALGEADLEVKESGSELTSLVLERLLYRIIKCGGRPLHKASFASLT</sequence>
<dbReference type="InterPro" id="IPR005790">
    <property type="entry name" value="DNA_polIII_delta"/>
</dbReference>
<evidence type="ECO:0000256" key="4">
    <source>
        <dbReference type="ARBA" id="ARBA00022695"/>
    </source>
</evidence>
<evidence type="ECO:0000256" key="7">
    <source>
        <dbReference type="ARBA" id="ARBA00034754"/>
    </source>
</evidence>
<keyword evidence="11" id="KW-1185">Reference proteome</keyword>
<evidence type="ECO:0000256" key="5">
    <source>
        <dbReference type="ARBA" id="ARBA00022705"/>
    </source>
</evidence>
<dbReference type="InterPro" id="IPR010372">
    <property type="entry name" value="DNA_pol3_delta_N"/>
</dbReference>
<dbReference type="GO" id="GO:0006261">
    <property type="term" value="P:DNA-templated DNA replication"/>
    <property type="evidence" value="ECO:0007669"/>
    <property type="project" value="TreeGrafter"/>
</dbReference>
<keyword evidence="5" id="KW-0235">DNA replication</keyword>